<evidence type="ECO:0000256" key="6">
    <source>
        <dbReference type="ARBA" id="ARBA00023242"/>
    </source>
</evidence>
<evidence type="ECO:0000256" key="5">
    <source>
        <dbReference type="ARBA" id="ARBA00023163"/>
    </source>
</evidence>
<evidence type="ECO:0000256" key="4">
    <source>
        <dbReference type="ARBA" id="ARBA00023125"/>
    </source>
</evidence>
<comment type="subcellular location">
    <subcellularLocation>
        <location evidence="1">Nucleus</location>
    </subcellularLocation>
</comment>
<name>A0A8H6L7X9_9LECA</name>
<comment type="similarity">
    <text evidence="2">Belongs to the transcriptional coactivator PC4 family.</text>
</comment>
<evidence type="ECO:0000256" key="3">
    <source>
        <dbReference type="ARBA" id="ARBA00023015"/>
    </source>
</evidence>
<keyword evidence="4" id="KW-0238">DNA-binding</keyword>
<dbReference type="RefSeq" id="XP_037168174.1">
    <property type="nucleotide sequence ID" value="XM_037304681.1"/>
</dbReference>
<dbReference type="GO" id="GO:0003713">
    <property type="term" value="F:transcription coactivator activity"/>
    <property type="evidence" value="ECO:0007669"/>
    <property type="project" value="InterPro"/>
</dbReference>
<keyword evidence="5" id="KW-0804">Transcription</keyword>
<comment type="caution">
    <text evidence="9">The sequence shown here is derived from an EMBL/GenBank/DDBJ whole genome shotgun (WGS) entry which is preliminary data.</text>
</comment>
<sequence length="89" mass="9835">MINIREYYEKDGESLPGKKGISLPVEQFNTLIKLLPHIETVLAEKGQSVERPDYSGAGASAAMDEDGDEEDEEVEGNGKKNFEETSDDE</sequence>
<dbReference type="Pfam" id="PF02229">
    <property type="entry name" value="PC4"/>
    <property type="match status" value="1"/>
</dbReference>
<evidence type="ECO:0000256" key="1">
    <source>
        <dbReference type="ARBA" id="ARBA00004123"/>
    </source>
</evidence>
<dbReference type="PANTHER" id="PTHR13215">
    <property type="entry name" value="RNA POLYMERASE II TRANSCRIPTIONAL COACTIVATOR"/>
    <property type="match status" value="1"/>
</dbReference>
<dbReference type="GO" id="GO:0005634">
    <property type="term" value="C:nucleus"/>
    <property type="evidence" value="ECO:0007669"/>
    <property type="project" value="UniProtKB-SubCell"/>
</dbReference>
<dbReference type="GO" id="GO:0003677">
    <property type="term" value="F:DNA binding"/>
    <property type="evidence" value="ECO:0007669"/>
    <property type="project" value="UniProtKB-KW"/>
</dbReference>
<dbReference type="OrthoDB" id="2505440at2759"/>
<accession>A0A8H6L7X9</accession>
<evidence type="ECO:0000313" key="10">
    <source>
        <dbReference type="Proteomes" id="UP000578531"/>
    </source>
</evidence>
<dbReference type="AlphaFoldDB" id="A0A8H6L7X9"/>
<reference evidence="9 10" key="1">
    <citation type="journal article" date="2020" name="Genomics">
        <title>Complete, high-quality genomes from long-read metagenomic sequencing of two wolf lichen thalli reveals enigmatic genome architecture.</title>
        <authorList>
            <person name="McKenzie S.K."/>
            <person name="Walston R.F."/>
            <person name="Allen J.L."/>
        </authorList>
    </citation>
    <scope>NUCLEOTIDE SEQUENCE [LARGE SCALE GENOMIC DNA]</scope>
    <source>
        <strain evidence="9">WasteWater2</strain>
    </source>
</reference>
<keyword evidence="10" id="KW-1185">Reference proteome</keyword>
<organism evidence="9 10">
    <name type="scientific">Letharia columbiana</name>
    <dbReference type="NCBI Taxonomy" id="112416"/>
    <lineage>
        <taxon>Eukaryota</taxon>
        <taxon>Fungi</taxon>
        <taxon>Dikarya</taxon>
        <taxon>Ascomycota</taxon>
        <taxon>Pezizomycotina</taxon>
        <taxon>Lecanoromycetes</taxon>
        <taxon>OSLEUM clade</taxon>
        <taxon>Lecanoromycetidae</taxon>
        <taxon>Lecanorales</taxon>
        <taxon>Lecanorineae</taxon>
        <taxon>Parmeliaceae</taxon>
        <taxon>Letharia</taxon>
    </lineage>
</organism>
<dbReference type="InterPro" id="IPR045125">
    <property type="entry name" value="Sub1/Tcp4-like"/>
</dbReference>
<dbReference type="GeneID" id="59284421"/>
<dbReference type="InterPro" id="IPR003173">
    <property type="entry name" value="PC4_C"/>
</dbReference>
<dbReference type="EMBL" id="JACCJC010000007">
    <property type="protein sequence ID" value="KAF6238878.1"/>
    <property type="molecule type" value="Genomic_DNA"/>
</dbReference>
<evidence type="ECO:0000313" key="9">
    <source>
        <dbReference type="EMBL" id="KAF6238878.1"/>
    </source>
</evidence>
<feature type="domain" description="Transcriptional coactivator p15 (PC4) C-terminal" evidence="8">
    <location>
        <begin position="1"/>
        <end position="33"/>
    </location>
</feature>
<evidence type="ECO:0000256" key="2">
    <source>
        <dbReference type="ARBA" id="ARBA00009001"/>
    </source>
</evidence>
<evidence type="ECO:0000259" key="8">
    <source>
        <dbReference type="Pfam" id="PF02229"/>
    </source>
</evidence>
<dbReference type="InterPro" id="IPR009044">
    <property type="entry name" value="ssDNA-bd_transcriptional_reg"/>
</dbReference>
<dbReference type="Proteomes" id="UP000578531">
    <property type="component" value="Unassembled WGS sequence"/>
</dbReference>
<feature type="region of interest" description="Disordered" evidence="7">
    <location>
        <begin position="46"/>
        <end position="89"/>
    </location>
</feature>
<protein>
    <recommendedName>
        <fullName evidence="8">Transcriptional coactivator p15 (PC4) C-terminal domain-containing protein</fullName>
    </recommendedName>
</protein>
<gene>
    <name evidence="9" type="ORF">HO173_002750</name>
</gene>
<evidence type="ECO:0000256" key="7">
    <source>
        <dbReference type="SAM" id="MobiDB-lite"/>
    </source>
</evidence>
<keyword evidence="6" id="KW-0539">Nucleus</keyword>
<feature type="compositionally biased region" description="Acidic residues" evidence="7">
    <location>
        <begin position="63"/>
        <end position="75"/>
    </location>
</feature>
<dbReference type="SUPFAM" id="SSF54447">
    <property type="entry name" value="ssDNA-binding transcriptional regulator domain"/>
    <property type="match status" value="1"/>
</dbReference>
<keyword evidence="3" id="KW-0805">Transcription regulation</keyword>
<dbReference type="Gene3D" id="2.30.31.10">
    <property type="entry name" value="Transcriptional Coactivator Pc4, Chain A"/>
    <property type="match status" value="1"/>
</dbReference>
<proteinExistence type="inferred from homology"/>
<dbReference type="GO" id="GO:0060261">
    <property type="term" value="P:positive regulation of transcription initiation by RNA polymerase II"/>
    <property type="evidence" value="ECO:0007669"/>
    <property type="project" value="InterPro"/>
</dbReference>